<protein>
    <submittedName>
        <fullName evidence="2">Uncharacterized protein</fullName>
    </submittedName>
</protein>
<feature type="compositionally biased region" description="Polar residues" evidence="1">
    <location>
        <begin position="57"/>
        <end position="73"/>
    </location>
</feature>
<evidence type="ECO:0000313" key="2">
    <source>
        <dbReference type="EMBL" id="KAK3334165.1"/>
    </source>
</evidence>
<dbReference type="EMBL" id="JAUEPO010000002">
    <property type="protein sequence ID" value="KAK3334165.1"/>
    <property type="molecule type" value="Genomic_DNA"/>
</dbReference>
<proteinExistence type="predicted"/>
<reference evidence="2" key="1">
    <citation type="journal article" date="2023" name="Mol. Phylogenet. Evol.">
        <title>Genome-scale phylogeny and comparative genomics of the fungal order Sordariales.</title>
        <authorList>
            <person name="Hensen N."/>
            <person name="Bonometti L."/>
            <person name="Westerberg I."/>
            <person name="Brannstrom I.O."/>
            <person name="Guillou S."/>
            <person name="Cros-Aarteil S."/>
            <person name="Calhoun S."/>
            <person name="Haridas S."/>
            <person name="Kuo A."/>
            <person name="Mondo S."/>
            <person name="Pangilinan J."/>
            <person name="Riley R."/>
            <person name="LaButti K."/>
            <person name="Andreopoulos B."/>
            <person name="Lipzen A."/>
            <person name="Chen C."/>
            <person name="Yan M."/>
            <person name="Daum C."/>
            <person name="Ng V."/>
            <person name="Clum A."/>
            <person name="Steindorff A."/>
            <person name="Ohm R.A."/>
            <person name="Martin F."/>
            <person name="Silar P."/>
            <person name="Natvig D.O."/>
            <person name="Lalanne C."/>
            <person name="Gautier V."/>
            <person name="Ament-Velasquez S.L."/>
            <person name="Kruys A."/>
            <person name="Hutchinson M.I."/>
            <person name="Powell A.J."/>
            <person name="Barry K."/>
            <person name="Miller A.N."/>
            <person name="Grigoriev I.V."/>
            <person name="Debuchy R."/>
            <person name="Gladieux P."/>
            <person name="Hiltunen Thoren M."/>
            <person name="Johannesson H."/>
        </authorList>
    </citation>
    <scope>NUCLEOTIDE SEQUENCE</scope>
    <source>
        <strain evidence="2">SMH4131-1</strain>
    </source>
</reference>
<name>A0AAE0J096_9PEZI</name>
<feature type="compositionally biased region" description="Basic and acidic residues" evidence="1">
    <location>
        <begin position="27"/>
        <end position="56"/>
    </location>
</feature>
<feature type="region of interest" description="Disordered" evidence="1">
    <location>
        <begin position="210"/>
        <end position="235"/>
    </location>
</feature>
<feature type="region of interest" description="Disordered" evidence="1">
    <location>
        <begin position="27"/>
        <end position="83"/>
    </location>
</feature>
<comment type="caution">
    <text evidence="2">The sequence shown here is derived from an EMBL/GenBank/DDBJ whole genome shotgun (WGS) entry which is preliminary data.</text>
</comment>
<sequence length="235" mass="26176">MVTLAQALQYNLRGRALHLPYLVIMSDKEKESHPNPSKRPDPDGDQHERPDAEEHSNYSNQSDSDADPTSQGHPTGKPWDRTKYSPNFLESEIFFLRVCEHNRDPVTREIDFSTMEREARVAAGSMKMRYDITRNHWEWIKEGIARGEIVALGSLLGCHGTRPCERARGSAAGTEIPHPDDMALRGGVLVETLASVAASVIVDGLSGSLDLEDSDVEDFEEDSDVEESDEEDQAV</sequence>
<gene>
    <name evidence="2" type="ORF">B0T19DRAFT_420224</name>
</gene>
<accession>A0AAE0J096</accession>
<organism evidence="2 3">
    <name type="scientific">Cercophora scortea</name>
    <dbReference type="NCBI Taxonomy" id="314031"/>
    <lineage>
        <taxon>Eukaryota</taxon>
        <taxon>Fungi</taxon>
        <taxon>Dikarya</taxon>
        <taxon>Ascomycota</taxon>
        <taxon>Pezizomycotina</taxon>
        <taxon>Sordariomycetes</taxon>
        <taxon>Sordariomycetidae</taxon>
        <taxon>Sordariales</taxon>
        <taxon>Lasiosphaeriaceae</taxon>
        <taxon>Cercophora</taxon>
    </lineage>
</organism>
<keyword evidence="3" id="KW-1185">Reference proteome</keyword>
<evidence type="ECO:0000313" key="3">
    <source>
        <dbReference type="Proteomes" id="UP001286456"/>
    </source>
</evidence>
<reference evidence="2" key="2">
    <citation type="submission" date="2023-06" db="EMBL/GenBank/DDBJ databases">
        <authorList>
            <consortium name="Lawrence Berkeley National Laboratory"/>
            <person name="Haridas S."/>
            <person name="Hensen N."/>
            <person name="Bonometti L."/>
            <person name="Westerberg I."/>
            <person name="Brannstrom I.O."/>
            <person name="Guillou S."/>
            <person name="Cros-Aarteil S."/>
            <person name="Calhoun S."/>
            <person name="Kuo A."/>
            <person name="Mondo S."/>
            <person name="Pangilinan J."/>
            <person name="Riley R."/>
            <person name="Labutti K."/>
            <person name="Andreopoulos B."/>
            <person name="Lipzen A."/>
            <person name="Chen C."/>
            <person name="Yanf M."/>
            <person name="Daum C."/>
            <person name="Ng V."/>
            <person name="Clum A."/>
            <person name="Steindorff A."/>
            <person name="Ohm R."/>
            <person name="Martin F."/>
            <person name="Silar P."/>
            <person name="Natvig D."/>
            <person name="Lalanne C."/>
            <person name="Gautier V."/>
            <person name="Ament-Velasquez S.L."/>
            <person name="Kruys A."/>
            <person name="Hutchinson M.I."/>
            <person name="Powell A.J."/>
            <person name="Barry K."/>
            <person name="Miller A.N."/>
            <person name="Grigoriev I.V."/>
            <person name="Debuchy R."/>
            <person name="Gladieux P."/>
            <person name="Thoren M.H."/>
            <person name="Johannesson H."/>
        </authorList>
    </citation>
    <scope>NUCLEOTIDE SEQUENCE</scope>
    <source>
        <strain evidence="2">SMH4131-1</strain>
    </source>
</reference>
<dbReference type="AlphaFoldDB" id="A0AAE0J096"/>
<dbReference type="Proteomes" id="UP001286456">
    <property type="component" value="Unassembled WGS sequence"/>
</dbReference>
<evidence type="ECO:0000256" key="1">
    <source>
        <dbReference type="SAM" id="MobiDB-lite"/>
    </source>
</evidence>